<sequence length="163" mass="18762">MGDGYDASIRSLSKSRSLWGGRAAQDNTFSGPLQERSDDDEEALVWAALERLPTYDRVQKGILSVADRNVLREIDVKSLTLQERRSLLERLIKVAEEDHERFLLKLKDRIARVGINFPTTELRFEDLNIEAEAYVGSRSLPSFFNAILNNVEVVFWSRHKIKR</sequence>
<comment type="caution">
    <text evidence="1">The sequence shown here is derived from an EMBL/GenBank/DDBJ whole genome shotgun (WGS) entry which is preliminary data.</text>
</comment>
<reference evidence="1 2" key="1">
    <citation type="journal article" date="2022" name="Nat. Plants">
        <title>Genomes of leafy and leafless Platanthera orchids illuminate the evolution of mycoheterotrophy.</title>
        <authorList>
            <person name="Li M.H."/>
            <person name="Liu K.W."/>
            <person name="Li Z."/>
            <person name="Lu H.C."/>
            <person name="Ye Q.L."/>
            <person name="Zhang D."/>
            <person name="Wang J.Y."/>
            <person name="Li Y.F."/>
            <person name="Zhong Z.M."/>
            <person name="Liu X."/>
            <person name="Yu X."/>
            <person name="Liu D.K."/>
            <person name="Tu X.D."/>
            <person name="Liu B."/>
            <person name="Hao Y."/>
            <person name="Liao X.Y."/>
            <person name="Jiang Y.T."/>
            <person name="Sun W.H."/>
            <person name="Chen J."/>
            <person name="Chen Y.Q."/>
            <person name="Ai Y."/>
            <person name="Zhai J.W."/>
            <person name="Wu S.S."/>
            <person name="Zhou Z."/>
            <person name="Hsiao Y.Y."/>
            <person name="Wu W.L."/>
            <person name="Chen Y.Y."/>
            <person name="Lin Y.F."/>
            <person name="Hsu J.L."/>
            <person name="Li C.Y."/>
            <person name="Wang Z.W."/>
            <person name="Zhao X."/>
            <person name="Zhong W.Y."/>
            <person name="Ma X.K."/>
            <person name="Ma L."/>
            <person name="Huang J."/>
            <person name="Chen G.Z."/>
            <person name="Huang M.Z."/>
            <person name="Huang L."/>
            <person name="Peng D.H."/>
            <person name="Luo Y.B."/>
            <person name="Zou S.Q."/>
            <person name="Chen S.P."/>
            <person name="Lan S."/>
            <person name="Tsai W.C."/>
            <person name="Van de Peer Y."/>
            <person name="Liu Z.J."/>
        </authorList>
    </citation>
    <scope>NUCLEOTIDE SEQUENCE [LARGE SCALE GENOMIC DNA]</scope>
    <source>
        <strain evidence="1">Lor288</strain>
    </source>
</reference>
<dbReference type="Proteomes" id="UP001412067">
    <property type="component" value="Unassembled WGS sequence"/>
</dbReference>
<name>A0ABR2LS20_9ASPA</name>
<proteinExistence type="predicted"/>
<evidence type="ECO:0000313" key="1">
    <source>
        <dbReference type="EMBL" id="KAK8948327.1"/>
    </source>
</evidence>
<dbReference type="PANTHER" id="PTHR48040">
    <property type="entry name" value="PLEIOTROPIC DRUG RESISTANCE PROTEIN 1-LIKE ISOFORM X1"/>
    <property type="match status" value="1"/>
</dbReference>
<keyword evidence="2" id="KW-1185">Reference proteome</keyword>
<dbReference type="PANTHER" id="PTHR48040:SF35">
    <property type="entry name" value="ABC TRANSPORTER G FAMILY MEMBER 39-LIKE"/>
    <property type="match status" value="1"/>
</dbReference>
<dbReference type="EMBL" id="JBBWWR010000016">
    <property type="protein sequence ID" value="KAK8948327.1"/>
    <property type="molecule type" value="Genomic_DNA"/>
</dbReference>
<accession>A0ABR2LS20</accession>
<gene>
    <name evidence="1" type="primary">PDR1</name>
    <name evidence="1" type="ORF">KSP40_PGU022650</name>
</gene>
<evidence type="ECO:0000313" key="2">
    <source>
        <dbReference type="Proteomes" id="UP001412067"/>
    </source>
</evidence>
<protein>
    <submittedName>
        <fullName evidence="1">Pleiotropic drug resistance protein 1</fullName>
    </submittedName>
</protein>
<organism evidence="1 2">
    <name type="scientific">Platanthera guangdongensis</name>
    <dbReference type="NCBI Taxonomy" id="2320717"/>
    <lineage>
        <taxon>Eukaryota</taxon>
        <taxon>Viridiplantae</taxon>
        <taxon>Streptophyta</taxon>
        <taxon>Embryophyta</taxon>
        <taxon>Tracheophyta</taxon>
        <taxon>Spermatophyta</taxon>
        <taxon>Magnoliopsida</taxon>
        <taxon>Liliopsida</taxon>
        <taxon>Asparagales</taxon>
        <taxon>Orchidaceae</taxon>
        <taxon>Orchidoideae</taxon>
        <taxon>Orchideae</taxon>
        <taxon>Orchidinae</taxon>
        <taxon>Platanthera</taxon>
    </lineage>
</organism>